<protein>
    <submittedName>
        <fullName evidence="10">Mammalian cell entry protein</fullName>
    </submittedName>
</protein>
<keyword evidence="11" id="KW-1185">Reference proteome</keyword>
<keyword evidence="4 8" id="KW-0812">Transmembrane</keyword>
<name>A0A432WJD5_9GAMM</name>
<comment type="subcellular location">
    <subcellularLocation>
        <location evidence="1">Cell inner membrane</location>
    </subcellularLocation>
</comment>
<accession>A0A432WJD5</accession>
<dbReference type="AlphaFoldDB" id="A0A432WJD5"/>
<dbReference type="RefSeq" id="WP_126798434.1">
    <property type="nucleotide sequence ID" value="NZ_PIPO01000002.1"/>
</dbReference>
<evidence type="ECO:0000256" key="4">
    <source>
        <dbReference type="ARBA" id="ARBA00022692"/>
    </source>
</evidence>
<evidence type="ECO:0000313" key="11">
    <source>
        <dbReference type="Proteomes" id="UP000287823"/>
    </source>
</evidence>
<feature type="region of interest" description="Disordered" evidence="7">
    <location>
        <begin position="524"/>
        <end position="547"/>
    </location>
</feature>
<gene>
    <name evidence="10" type="ORF">CWE14_05265</name>
</gene>
<evidence type="ECO:0000256" key="6">
    <source>
        <dbReference type="ARBA" id="ARBA00023136"/>
    </source>
</evidence>
<dbReference type="Proteomes" id="UP000287823">
    <property type="component" value="Unassembled WGS sequence"/>
</dbReference>
<feature type="transmembrane region" description="Helical" evidence="8">
    <location>
        <begin position="16"/>
        <end position="35"/>
    </location>
</feature>
<keyword evidence="5 8" id="KW-1133">Transmembrane helix</keyword>
<dbReference type="EMBL" id="PIPO01000002">
    <property type="protein sequence ID" value="RUO33868.1"/>
    <property type="molecule type" value="Genomic_DNA"/>
</dbReference>
<feature type="domain" description="Mce/MlaD" evidence="9">
    <location>
        <begin position="294"/>
        <end position="388"/>
    </location>
</feature>
<dbReference type="PANTHER" id="PTHR30462">
    <property type="entry name" value="INTERMEMBRANE TRANSPORT PROTEIN PQIB-RELATED"/>
    <property type="match status" value="1"/>
</dbReference>
<sequence>MNDTFEKASRRKARRISSIWLVPAVALAIGVWMAFDTVSGRGPLVTLELRNAEGIEAGQTLVKVKDVAVGRVEGVRLSDDFSHAISDIRMFDGTEAMLTEQTRFWLVKPRIGREGISGLGTILSGAYIEMQPAEGASGKRDFVALAQPPVLRGDENGLTVQLRGQYGNQLNPGDPVTFRGHTVGRIERTEFDIEEQLNVFSVFIEEPFMALITDDVRFWQNSGVSMQFGADGVNIDIGSLESVLAGGITFDTLVDTRYGEPVEDGAEFTLFRDQEAARQEGFTHYADYLLLVEDSVRGLSPGAPVEYRGIRVGTVLQVPYTGGENLGQNLLERQVPVLIRMEPERLGPRFAGFNMDLWEEQLDALFERGLSASLRAGNMLTGALYVDIGFSEAETISVAEASADYPVFPVQSGSGGSLDKQLGELISNLNQVDFGQLGSHAEQTLATSEETLRAVSSLSQQVTRLLSDPAMEDMPARLNATLAELERMMAGYSSDAPAYNDLSRSLDSLQQILNDLEPFAEQLRERPNSLLFNPPTERDPEPRRPRQ</sequence>
<dbReference type="PANTHER" id="PTHR30462:SF2">
    <property type="entry name" value="INTERMEMBRANE TRANSPORT PROTEIN PQIB"/>
    <property type="match status" value="1"/>
</dbReference>
<dbReference type="InterPro" id="IPR051800">
    <property type="entry name" value="PqiA-PqiB_transport"/>
</dbReference>
<evidence type="ECO:0000256" key="5">
    <source>
        <dbReference type="ARBA" id="ARBA00022989"/>
    </source>
</evidence>
<evidence type="ECO:0000256" key="8">
    <source>
        <dbReference type="SAM" id="Phobius"/>
    </source>
</evidence>
<feature type="compositionally biased region" description="Basic and acidic residues" evidence="7">
    <location>
        <begin position="536"/>
        <end position="547"/>
    </location>
</feature>
<evidence type="ECO:0000259" key="9">
    <source>
        <dbReference type="Pfam" id="PF02470"/>
    </source>
</evidence>
<dbReference type="NCBIfam" id="NF008070">
    <property type="entry name" value="PRK10807.1"/>
    <property type="match status" value="1"/>
</dbReference>
<keyword evidence="6 8" id="KW-0472">Membrane</keyword>
<evidence type="ECO:0000256" key="7">
    <source>
        <dbReference type="SAM" id="MobiDB-lite"/>
    </source>
</evidence>
<keyword evidence="3" id="KW-0997">Cell inner membrane</keyword>
<evidence type="ECO:0000256" key="2">
    <source>
        <dbReference type="ARBA" id="ARBA00022475"/>
    </source>
</evidence>
<comment type="caution">
    <text evidence="10">The sequence shown here is derived from an EMBL/GenBank/DDBJ whole genome shotgun (WGS) entry which is preliminary data.</text>
</comment>
<keyword evidence="2" id="KW-1003">Cell membrane</keyword>
<dbReference type="Pfam" id="PF02470">
    <property type="entry name" value="MlaD"/>
    <property type="match status" value="2"/>
</dbReference>
<dbReference type="InterPro" id="IPR003399">
    <property type="entry name" value="Mce/MlaD"/>
</dbReference>
<evidence type="ECO:0000256" key="3">
    <source>
        <dbReference type="ARBA" id="ARBA00022519"/>
    </source>
</evidence>
<evidence type="ECO:0000256" key="1">
    <source>
        <dbReference type="ARBA" id="ARBA00004533"/>
    </source>
</evidence>
<proteinExistence type="predicted"/>
<dbReference type="GO" id="GO:0005886">
    <property type="term" value="C:plasma membrane"/>
    <property type="evidence" value="ECO:0007669"/>
    <property type="project" value="UniProtKB-SubCell"/>
</dbReference>
<feature type="domain" description="Mce/MlaD" evidence="9">
    <location>
        <begin position="42"/>
        <end position="132"/>
    </location>
</feature>
<evidence type="ECO:0000313" key="10">
    <source>
        <dbReference type="EMBL" id="RUO33868.1"/>
    </source>
</evidence>
<organism evidence="10 11">
    <name type="scientific">Aliidiomarina soli</name>
    <dbReference type="NCBI Taxonomy" id="1928574"/>
    <lineage>
        <taxon>Bacteria</taxon>
        <taxon>Pseudomonadati</taxon>
        <taxon>Pseudomonadota</taxon>
        <taxon>Gammaproteobacteria</taxon>
        <taxon>Alteromonadales</taxon>
        <taxon>Idiomarinaceae</taxon>
        <taxon>Aliidiomarina</taxon>
    </lineage>
</organism>
<reference evidence="10 11" key="1">
    <citation type="journal article" date="2011" name="Front. Microbiol.">
        <title>Genomic signatures of strain selection and enhancement in Bacillus atrophaeus var. globigii, a historical biowarfare simulant.</title>
        <authorList>
            <person name="Gibbons H.S."/>
            <person name="Broomall S.M."/>
            <person name="McNew L.A."/>
            <person name="Daligault H."/>
            <person name="Chapman C."/>
            <person name="Bruce D."/>
            <person name="Karavis M."/>
            <person name="Krepps M."/>
            <person name="McGregor P.A."/>
            <person name="Hong C."/>
            <person name="Park K.H."/>
            <person name="Akmal A."/>
            <person name="Feldman A."/>
            <person name="Lin J.S."/>
            <person name="Chang W.E."/>
            <person name="Higgs B.W."/>
            <person name="Demirev P."/>
            <person name="Lindquist J."/>
            <person name="Liem A."/>
            <person name="Fochler E."/>
            <person name="Read T.D."/>
            <person name="Tapia R."/>
            <person name="Johnson S."/>
            <person name="Bishop-Lilly K.A."/>
            <person name="Detter C."/>
            <person name="Han C."/>
            <person name="Sozhamannan S."/>
            <person name="Rosenzweig C.N."/>
            <person name="Skowronski E.W."/>
        </authorList>
    </citation>
    <scope>NUCLEOTIDE SEQUENCE [LARGE SCALE GENOMIC DNA]</scope>
    <source>
        <strain evidence="10 11">Y4G10-17</strain>
    </source>
</reference>